<name>A0AAV9JY62_9PEZI</name>
<accession>A0AAV9JY62</accession>
<sequence>MSTNASAITTSLLLFDTDPQPLVASVISADATATAFLLNCREGTDSDDCGIYDASVTVGAWARTSPSAASTGASQVYDYFVSEDTWTFSIHCGMSATVPATCTQINIGGNDGTPTITFTSPATDDGDEGWGYLPVTITAGQEKLAAATASASTTQALTAPLTSSGTAMSASTASGSAASVTGQTSAILTSGSPAGSALPASSTSSGAAAFYVAASCTGNIGLLGLVVAYLLR</sequence>
<reference evidence="2 3" key="1">
    <citation type="submission" date="2021-11" db="EMBL/GenBank/DDBJ databases">
        <title>Black yeast isolated from Biological Soil Crust.</title>
        <authorList>
            <person name="Kurbessoian T."/>
        </authorList>
    </citation>
    <scope>NUCLEOTIDE SEQUENCE [LARGE SCALE GENOMIC DNA]</scope>
    <source>
        <strain evidence="2 3">CCFEE 5522</strain>
    </source>
</reference>
<dbReference type="PANTHER" id="PTHR40640:SF1">
    <property type="entry name" value="ANCHORED GLYCOPROTEIN, PUTATIVE (AFU_ORTHOLOGUE AFUA_8G04860)-RELATED"/>
    <property type="match status" value="1"/>
</dbReference>
<dbReference type="AlphaFoldDB" id="A0AAV9JY62"/>
<dbReference type="Proteomes" id="UP001324427">
    <property type="component" value="Unassembled WGS sequence"/>
</dbReference>
<keyword evidence="1" id="KW-0472">Membrane</keyword>
<gene>
    <name evidence="2" type="ORF">LTR36_000307</name>
</gene>
<keyword evidence="1" id="KW-0812">Transmembrane</keyword>
<keyword evidence="3" id="KW-1185">Reference proteome</keyword>
<dbReference type="PANTHER" id="PTHR40640">
    <property type="entry name" value="ANCHORED GLYCOPROTEIN, PUTATIVE (AFU_ORTHOLOGUE AFUA_8G04860)-RELATED"/>
    <property type="match status" value="1"/>
</dbReference>
<feature type="transmembrane region" description="Helical" evidence="1">
    <location>
        <begin position="208"/>
        <end position="231"/>
    </location>
</feature>
<dbReference type="EMBL" id="JAVFHQ010000001">
    <property type="protein sequence ID" value="KAK4550728.1"/>
    <property type="molecule type" value="Genomic_DNA"/>
</dbReference>
<keyword evidence="1" id="KW-1133">Transmembrane helix</keyword>
<evidence type="ECO:0000256" key="1">
    <source>
        <dbReference type="SAM" id="Phobius"/>
    </source>
</evidence>
<proteinExistence type="predicted"/>
<evidence type="ECO:0000313" key="3">
    <source>
        <dbReference type="Proteomes" id="UP001324427"/>
    </source>
</evidence>
<comment type="caution">
    <text evidence="2">The sequence shown here is derived from an EMBL/GenBank/DDBJ whole genome shotgun (WGS) entry which is preliminary data.</text>
</comment>
<organism evidence="2 3">
    <name type="scientific">Oleoguttula mirabilis</name>
    <dbReference type="NCBI Taxonomy" id="1507867"/>
    <lineage>
        <taxon>Eukaryota</taxon>
        <taxon>Fungi</taxon>
        <taxon>Dikarya</taxon>
        <taxon>Ascomycota</taxon>
        <taxon>Pezizomycotina</taxon>
        <taxon>Dothideomycetes</taxon>
        <taxon>Dothideomycetidae</taxon>
        <taxon>Mycosphaerellales</taxon>
        <taxon>Teratosphaeriaceae</taxon>
        <taxon>Oleoguttula</taxon>
    </lineage>
</organism>
<protein>
    <submittedName>
        <fullName evidence="2">Uncharacterized protein</fullName>
    </submittedName>
</protein>
<evidence type="ECO:0000313" key="2">
    <source>
        <dbReference type="EMBL" id="KAK4550728.1"/>
    </source>
</evidence>